<dbReference type="RefSeq" id="XP_067490464.1">
    <property type="nucleotide sequence ID" value="XM_067632169.1"/>
</dbReference>
<comment type="caution">
    <text evidence="2">The sequence shown here is derived from an EMBL/GenBank/DDBJ whole genome shotgun (WGS) entry which is preliminary data.</text>
</comment>
<evidence type="ECO:0000313" key="3">
    <source>
        <dbReference type="Proteomes" id="UP000283090"/>
    </source>
</evidence>
<keyword evidence="3" id="KW-1185">Reference proteome</keyword>
<gene>
    <name evidence="2" type="ORF">DFL_003256</name>
</gene>
<name>A0A437A0X7_ARTFL</name>
<feature type="region of interest" description="Disordered" evidence="1">
    <location>
        <begin position="1"/>
        <end position="26"/>
    </location>
</feature>
<dbReference type="Proteomes" id="UP000283090">
    <property type="component" value="Unassembled WGS sequence"/>
</dbReference>
<reference evidence="2 3" key="1">
    <citation type="submission" date="2019-01" db="EMBL/GenBank/DDBJ databases">
        <title>Intercellular communication is required for trap formation in the nematode-trapping fungus Duddingtonia flagrans.</title>
        <authorList>
            <person name="Youssar L."/>
            <person name="Wernet V."/>
            <person name="Hensel N."/>
            <person name="Hildebrandt H.-G."/>
            <person name="Fischer R."/>
        </authorList>
    </citation>
    <scope>NUCLEOTIDE SEQUENCE [LARGE SCALE GENOMIC DNA]</scope>
    <source>
        <strain evidence="2 3">CBS H-5679</strain>
    </source>
</reference>
<protein>
    <submittedName>
        <fullName evidence="2">Uncharacterized protein</fullName>
    </submittedName>
</protein>
<evidence type="ECO:0000313" key="2">
    <source>
        <dbReference type="EMBL" id="RVD84920.1"/>
    </source>
</evidence>
<dbReference type="GeneID" id="93585567"/>
<dbReference type="AlphaFoldDB" id="A0A437A0X7"/>
<dbReference type="VEuPathDB" id="FungiDB:DFL_003256"/>
<sequence length="90" mass="10113">MVQRHEEAPNSTSLIRTAKTRQTRPFQPALYHTVKAGRAKAAAKFPGQGLTRESRGLLCMARDIQGNGQRIDAGMSRRTFQAFDACFYLR</sequence>
<evidence type="ECO:0000256" key="1">
    <source>
        <dbReference type="SAM" id="MobiDB-lite"/>
    </source>
</evidence>
<dbReference type="EMBL" id="SAEB01000006">
    <property type="protein sequence ID" value="RVD84920.1"/>
    <property type="molecule type" value="Genomic_DNA"/>
</dbReference>
<accession>A0A437A0X7</accession>
<organism evidence="2 3">
    <name type="scientific">Arthrobotrys flagrans</name>
    <name type="common">Nematode-trapping fungus</name>
    <name type="synonym">Trichothecium flagrans</name>
    <dbReference type="NCBI Taxonomy" id="97331"/>
    <lineage>
        <taxon>Eukaryota</taxon>
        <taxon>Fungi</taxon>
        <taxon>Dikarya</taxon>
        <taxon>Ascomycota</taxon>
        <taxon>Pezizomycotina</taxon>
        <taxon>Orbiliomycetes</taxon>
        <taxon>Orbiliales</taxon>
        <taxon>Orbiliaceae</taxon>
        <taxon>Arthrobotrys</taxon>
    </lineage>
</organism>
<proteinExistence type="predicted"/>